<dbReference type="InterPro" id="IPR005804">
    <property type="entry name" value="FA_desaturase_dom"/>
</dbReference>
<keyword evidence="10 14" id="KW-0472">Membrane</keyword>
<comment type="subcellular location">
    <subcellularLocation>
        <location evidence="1">Membrane</location>
        <topology evidence="1">Multi-pass membrane protein</topology>
    </subcellularLocation>
</comment>
<dbReference type="OMA" id="VAGQNTM"/>
<evidence type="ECO:0000256" key="7">
    <source>
        <dbReference type="ARBA" id="ARBA00023002"/>
    </source>
</evidence>
<dbReference type="Proteomes" id="UP000594454">
    <property type="component" value="Chromosome 3"/>
</dbReference>
<name>A0A7R8UQT7_HERIL</name>
<evidence type="ECO:0000256" key="11">
    <source>
        <dbReference type="ARBA" id="ARBA00023160"/>
    </source>
</evidence>
<feature type="transmembrane region" description="Helical" evidence="14">
    <location>
        <begin position="125"/>
        <end position="145"/>
    </location>
</feature>
<dbReference type="EMBL" id="LR899011">
    <property type="protein sequence ID" value="CAD7085323.1"/>
    <property type="molecule type" value="Genomic_DNA"/>
</dbReference>
<dbReference type="GO" id="GO:0005789">
    <property type="term" value="C:endoplasmic reticulum membrane"/>
    <property type="evidence" value="ECO:0007669"/>
    <property type="project" value="TreeGrafter"/>
</dbReference>
<evidence type="ECO:0000256" key="10">
    <source>
        <dbReference type="ARBA" id="ARBA00023136"/>
    </source>
</evidence>
<evidence type="ECO:0000256" key="12">
    <source>
        <dbReference type="RuleBase" id="RU000581"/>
    </source>
</evidence>
<keyword evidence="17" id="KW-1185">Reference proteome</keyword>
<dbReference type="AlphaFoldDB" id="A0A7R8UQT7"/>
<evidence type="ECO:0000313" key="17">
    <source>
        <dbReference type="Proteomes" id="UP000594454"/>
    </source>
</evidence>
<dbReference type="CDD" id="cd03505">
    <property type="entry name" value="Delta9-FADS-like"/>
    <property type="match status" value="1"/>
</dbReference>
<comment type="similarity">
    <text evidence="2 12">Belongs to the fatty acid desaturase type 1 family.</text>
</comment>
<evidence type="ECO:0000313" key="16">
    <source>
        <dbReference type="EMBL" id="CAD7085323.1"/>
    </source>
</evidence>
<dbReference type="Pfam" id="PF00487">
    <property type="entry name" value="FA_desaturase"/>
    <property type="match status" value="1"/>
</dbReference>
<feature type="domain" description="Fatty acid desaturase" evidence="15">
    <location>
        <begin position="127"/>
        <end position="330"/>
    </location>
</feature>
<dbReference type="GO" id="GO:0004768">
    <property type="term" value="F:stearoyl-CoA 9-desaturase activity"/>
    <property type="evidence" value="ECO:0007669"/>
    <property type="project" value="TreeGrafter"/>
</dbReference>
<reference evidence="16 17" key="1">
    <citation type="submission" date="2020-11" db="EMBL/GenBank/DDBJ databases">
        <authorList>
            <person name="Wallbank WR R."/>
            <person name="Pardo Diaz C."/>
            <person name="Kozak K."/>
            <person name="Martin S."/>
            <person name="Jiggins C."/>
            <person name="Moest M."/>
            <person name="Warren A I."/>
            <person name="Generalovic N T."/>
            <person name="Byers J.R.P. K."/>
            <person name="Montejo-Kovacevich G."/>
            <person name="Yen C E."/>
        </authorList>
    </citation>
    <scope>NUCLEOTIDE SEQUENCE [LARGE SCALE GENOMIC DNA]</scope>
</reference>
<protein>
    <recommendedName>
        <fullName evidence="15">Fatty acid desaturase domain-containing protein</fullName>
    </recommendedName>
</protein>
<proteinExistence type="inferred from homology"/>
<organism evidence="16 17">
    <name type="scientific">Hermetia illucens</name>
    <name type="common">Black soldier fly</name>
    <dbReference type="NCBI Taxonomy" id="343691"/>
    <lineage>
        <taxon>Eukaryota</taxon>
        <taxon>Metazoa</taxon>
        <taxon>Ecdysozoa</taxon>
        <taxon>Arthropoda</taxon>
        <taxon>Hexapoda</taxon>
        <taxon>Insecta</taxon>
        <taxon>Pterygota</taxon>
        <taxon>Neoptera</taxon>
        <taxon>Endopterygota</taxon>
        <taxon>Diptera</taxon>
        <taxon>Brachycera</taxon>
        <taxon>Stratiomyomorpha</taxon>
        <taxon>Stratiomyidae</taxon>
        <taxon>Hermetiinae</taxon>
        <taxon>Hermetia</taxon>
    </lineage>
</organism>
<keyword evidence="6 14" id="KW-1133">Transmembrane helix</keyword>
<keyword evidence="7 12" id="KW-0560">Oxidoreductase</keyword>
<feature type="transmembrane region" description="Helical" evidence="14">
    <location>
        <begin position="157"/>
        <end position="176"/>
    </location>
</feature>
<dbReference type="GO" id="GO:0005506">
    <property type="term" value="F:iron ion binding"/>
    <property type="evidence" value="ECO:0007669"/>
    <property type="project" value="TreeGrafter"/>
</dbReference>
<evidence type="ECO:0000256" key="4">
    <source>
        <dbReference type="ARBA" id="ARBA00022692"/>
    </source>
</evidence>
<comment type="domain">
    <text evidence="12">The histidine box domains are involved in binding the catalytic metal ions.</text>
</comment>
<feature type="transmembrane region" description="Helical" evidence="14">
    <location>
        <begin position="100"/>
        <end position="119"/>
    </location>
</feature>
<keyword evidence="3 12" id="KW-0444">Lipid biosynthesis</keyword>
<evidence type="ECO:0000256" key="2">
    <source>
        <dbReference type="ARBA" id="ARBA00009295"/>
    </source>
</evidence>
<evidence type="ECO:0000256" key="9">
    <source>
        <dbReference type="ARBA" id="ARBA00023098"/>
    </source>
</evidence>
<keyword evidence="5" id="KW-0276">Fatty acid metabolism</keyword>
<dbReference type="OrthoDB" id="10260134at2759"/>
<dbReference type="GO" id="GO:0006636">
    <property type="term" value="P:unsaturated fatty acid biosynthetic process"/>
    <property type="evidence" value="ECO:0007669"/>
    <property type="project" value="TreeGrafter"/>
</dbReference>
<evidence type="ECO:0000256" key="3">
    <source>
        <dbReference type="ARBA" id="ARBA00022516"/>
    </source>
</evidence>
<evidence type="ECO:0000256" key="1">
    <source>
        <dbReference type="ARBA" id="ARBA00004141"/>
    </source>
</evidence>
<dbReference type="InParanoid" id="A0A7R8UQT7"/>
<sequence length="402" mass="45959">MGHLSTSERVDAAKVICNNGQVTQVIFSDKNGKLKLDNSVDGKIDMDVNNNDVKAGSLTACISENGKVGKTELNDPPVSTFIGPKILGVQFLAPLKWDKIIMISLLHFTFLYGGLQYSFRKRILGTLWSLFMGGCAGFGVTAGAHRLWSHRSYKAKLPLRVILMLCFCAAGQNTLYEWVRDHRVHHKFSETDADPHNSKRGFFFAHVGWLMMHKHPEVLRRGRQLDMSDILSDPVVQFHQKYFIPLKLLFCFVLPVIVPVYFFNDSWYWAMMTEMVLRYTFSLNFTWSVNSAAHMWGTRPYDKRIKPSESIAVSIVAMGEGWHNYHHVFPWDYKAAELGNYSLNITTLWIDLFAKMGWAYDLKQPSKDLVRRTIAKYGDGTHPEFGHHSSEVPMPDQATEDR</sequence>
<dbReference type="FunCoup" id="A0A7R8UQT7">
    <property type="interactions" value="81"/>
</dbReference>
<keyword evidence="9" id="KW-0443">Lipid metabolism</keyword>
<accession>A0A7R8UQT7</accession>
<evidence type="ECO:0000256" key="6">
    <source>
        <dbReference type="ARBA" id="ARBA00022989"/>
    </source>
</evidence>
<evidence type="ECO:0000259" key="15">
    <source>
        <dbReference type="Pfam" id="PF00487"/>
    </source>
</evidence>
<keyword evidence="8" id="KW-0408">Iron</keyword>
<evidence type="ECO:0000256" key="5">
    <source>
        <dbReference type="ARBA" id="ARBA00022832"/>
    </source>
</evidence>
<feature type="compositionally biased region" description="Basic and acidic residues" evidence="13">
    <location>
        <begin position="380"/>
        <end position="390"/>
    </location>
</feature>
<evidence type="ECO:0000256" key="13">
    <source>
        <dbReference type="SAM" id="MobiDB-lite"/>
    </source>
</evidence>
<dbReference type="PANTHER" id="PTHR11351">
    <property type="entry name" value="ACYL-COA DESATURASE"/>
    <property type="match status" value="1"/>
</dbReference>
<dbReference type="PANTHER" id="PTHR11351:SF21">
    <property type="entry name" value="GH07782P"/>
    <property type="match status" value="1"/>
</dbReference>
<evidence type="ECO:0000256" key="8">
    <source>
        <dbReference type="ARBA" id="ARBA00023004"/>
    </source>
</evidence>
<keyword evidence="11 12" id="KW-0275">Fatty acid biosynthesis</keyword>
<dbReference type="PRINTS" id="PR00075">
    <property type="entry name" value="FACDDSATRASE"/>
</dbReference>
<feature type="transmembrane region" description="Helical" evidence="14">
    <location>
        <begin position="242"/>
        <end position="263"/>
    </location>
</feature>
<comment type="cofactor">
    <cofactor evidence="12">
        <name>Fe(2+)</name>
        <dbReference type="ChEBI" id="CHEBI:29033"/>
    </cofactor>
</comment>
<dbReference type="InterPro" id="IPR015876">
    <property type="entry name" value="Acyl-CoA_DS"/>
</dbReference>
<evidence type="ECO:0000256" key="14">
    <source>
        <dbReference type="SAM" id="Phobius"/>
    </source>
</evidence>
<gene>
    <name evidence="16" type="ORF">HERILL_LOCUS8173</name>
</gene>
<feature type="region of interest" description="Disordered" evidence="13">
    <location>
        <begin position="380"/>
        <end position="402"/>
    </location>
</feature>
<keyword evidence="4 12" id="KW-0812">Transmembrane</keyword>